<evidence type="ECO:0000259" key="3">
    <source>
        <dbReference type="PROSITE" id="PS50110"/>
    </source>
</evidence>
<dbReference type="PROSITE" id="PS50110">
    <property type="entry name" value="RESPONSE_REGULATORY"/>
    <property type="match status" value="1"/>
</dbReference>
<evidence type="ECO:0000256" key="2">
    <source>
        <dbReference type="PROSITE-ProRule" id="PRU00169"/>
    </source>
</evidence>
<dbReference type="EMBL" id="SZVP01000006">
    <property type="protein sequence ID" value="TMM45491.1"/>
    <property type="molecule type" value="Genomic_DNA"/>
</dbReference>
<dbReference type="OrthoDB" id="9808843at2"/>
<dbReference type="AlphaFoldDB" id="A0A8H2JPS1"/>
<dbReference type="InterPro" id="IPR011006">
    <property type="entry name" value="CheY-like_superfamily"/>
</dbReference>
<dbReference type="InterPro" id="IPR001789">
    <property type="entry name" value="Sig_transdc_resp-reg_receiver"/>
</dbReference>
<dbReference type="SUPFAM" id="SSF52172">
    <property type="entry name" value="CheY-like"/>
    <property type="match status" value="1"/>
</dbReference>
<evidence type="ECO:0000313" key="4">
    <source>
        <dbReference type="EMBL" id="TMM45491.1"/>
    </source>
</evidence>
<dbReference type="PANTHER" id="PTHR44591:SF3">
    <property type="entry name" value="RESPONSE REGULATORY DOMAIN-CONTAINING PROTEIN"/>
    <property type="match status" value="1"/>
</dbReference>
<accession>A0A8H2JPS1</accession>
<keyword evidence="1 2" id="KW-0597">Phosphoprotein</keyword>
<name>A0A8H2JPS1_9GAMM</name>
<dbReference type="SMART" id="SM00448">
    <property type="entry name" value="REC"/>
    <property type="match status" value="1"/>
</dbReference>
<dbReference type="GO" id="GO:0000160">
    <property type="term" value="P:phosphorelay signal transduction system"/>
    <property type="evidence" value="ECO:0007669"/>
    <property type="project" value="InterPro"/>
</dbReference>
<gene>
    <name evidence="4" type="ORF">FCS21_08355</name>
</gene>
<reference evidence="4 5" key="1">
    <citation type="submission" date="2019-05" db="EMBL/GenBank/DDBJ databases">
        <title>Colwellia ponticola sp. nov., isolated from seawater.</title>
        <authorList>
            <person name="Yoon J.-H."/>
        </authorList>
    </citation>
    <scope>NUCLEOTIDE SEQUENCE [LARGE SCALE GENOMIC DNA]</scope>
    <source>
        <strain evidence="4 5">OISW-25</strain>
    </source>
</reference>
<dbReference type="Pfam" id="PF00072">
    <property type="entry name" value="Response_reg"/>
    <property type="match status" value="1"/>
</dbReference>
<evidence type="ECO:0000313" key="5">
    <source>
        <dbReference type="Proteomes" id="UP000307702"/>
    </source>
</evidence>
<dbReference type="Gene3D" id="3.40.50.2300">
    <property type="match status" value="1"/>
</dbReference>
<sequence length="116" mass="13146">MPIKVVYIDDEELLCQIFKEYLHSTDINITTFTDELSAITYCNETNPDIIFIDYRLTQLNGVDVAKAIVNDAIKVLITGELDVAMDHCFSDKIQKPYRLAAIKSLIIDAASYRKAL</sequence>
<feature type="modified residue" description="4-aspartylphosphate" evidence="2">
    <location>
        <position position="53"/>
    </location>
</feature>
<feature type="domain" description="Response regulatory" evidence="3">
    <location>
        <begin position="4"/>
        <end position="110"/>
    </location>
</feature>
<comment type="caution">
    <text evidence="4">The sequence shown here is derived from an EMBL/GenBank/DDBJ whole genome shotgun (WGS) entry which is preliminary data.</text>
</comment>
<dbReference type="InterPro" id="IPR050595">
    <property type="entry name" value="Bact_response_regulator"/>
</dbReference>
<evidence type="ECO:0000256" key="1">
    <source>
        <dbReference type="ARBA" id="ARBA00022553"/>
    </source>
</evidence>
<dbReference type="PANTHER" id="PTHR44591">
    <property type="entry name" value="STRESS RESPONSE REGULATOR PROTEIN 1"/>
    <property type="match status" value="1"/>
</dbReference>
<dbReference type="CDD" id="cd00156">
    <property type="entry name" value="REC"/>
    <property type="match status" value="1"/>
</dbReference>
<dbReference type="Proteomes" id="UP000307702">
    <property type="component" value="Unassembled WGS sequence"/>
</dbReference>
<organism evidence="4 5">
    <name type="scientific">Colwellia ponticola</name>
    <dbReference type="NCBI Taxonomy" id="2304625"/>
    <lineage>
        <taxon>Bacteria</taxon>
        <taxon>Pseudomonadati</taxon>
        <taxon>Pseudomonadota</taxon>
        <taxon>Gammaproteobacteria</taxon>
        <taxon>Alteromonadales</taxon>
        <taxon>Colwelliaceae</taxon>
        <taxon>Colwellia</taxon>
    </lineage>
</organism>
<keyword evidence="5" id="KW-1185">Reference proteome</keyword>
<protein>
    <submittedName>
        <fullName evidence="4">Response regulator</fullName>
    </submittedName>
</protein>
<proteinExistence type="predicted"/>